<evidence type="ECO:0000313" key="4">
    <source>
        <dbReference type="EMBL" id="MDV2482075.1"/>
    </source>
</evidence>
<dbReference type="PROSITE" id="PS00683">
    <property type="entry name" value="RHODANESE_2"/>
    <property type="match status" value="1"/>
</dbReference>
<evidence type="ECO:0000259" key="3">
    <source>
        <dbReference type="PROSITE" id="PS50206"/>
    </source>
</evidence>
<keyword evidence="5" id="KW-1185">Reference proteome</keyword>
<evidence type="ECO:0000256" key="2">
    <source>
        <dbReference type="RuleBase" id="RU000507"/>
    </source>
</evidence>
<dbReference type="SMART" id="SM00450">
    <property type="entry name" value="RHOD"/>
    <property type="match status" value="2"/>
</dbReference>
<feature type="domain" description="Rhodanese" evidence="3">
    <location>
        <begin position="191"/>
        <end position="304"/>
    </location>
</feature>
<feature type="domain" description="Rhodanese" evidence="3">
    <location>
        <begin position="45"/>
        <end position="161"/>
    </location>
</feature>
<accession>A0ABU3X2T0</accession>
<dbReference type="InterPro" id="IPR001763">
    <property type="entry name" value="Rhodanese-like_dom"/>
</dbReference>
<dbReference type="CDD" id="cd01448">
    <property type="entry name" value="TST_Repeat_1"/>
    <property type="match status" value="1"/>
</dbReference>
<dbReference type="SUPFAM" id="SSF52821">
    <property type="entry name" value="Rhodanese/Cell cycle control phosphatase"/>
    <property type="match status" value="2"/>
</dbReference>
<organism evidence="4 5">
    <name type="scientific">Methanoculleus caldifontis</name>
    <dbReference type="NCBI Taxonomy" id="2651577"/>
    <lineage>
        <taxon>Archaea</taxon>
        <taxon>Methanobacteriati</taxon>
        <taxon>Methanobacteriota</taxon>
        <taxon>Stenosarchaea group</taxon>
        <taxon>Methanomicrobia</taxon>
        <taxon>Methanomicrobiales</taxon>
        <taxon>Methanomicrobiaceae</taxon>
        <taxon>Methanoculleus</taxon>
    </lineage>
</organism>
<dbReference type="PANTHER" id="PTHR43855:SF1">
    <property type="entry name" value="THIOSULFATE SULFURTRANSFERASE"/>
    <property type="match status" value="1"/>
</dbReference>
<dbReference type="PANTHER" id="PTHR43855">
    <property type="entry name" value="THIOSULFATE SULFURTRANSFERASE"/>
    <property type="match status" value="1"/>
</dbReference>
<gene>
    <name evidence="4" type="ORF">F8E02_08720</name>
</gene>
<dbReference type="Pfam" id="PF00581">
    <property type="entry name" value="Rhodanese"/>
    <property type="match status" value="2"/>
</dbReference>
<dbReference type="EMBL" id="WBKO01000001">
    <property type="protein sequence ID" value="MDV2482075.1"/>
    <property type="molecule type" value="Genomic_DNA"/>
</dbReference>
<sequence>MEEKMFTSGGMERLQAMSDRQNVPYPRGDGKVKLVTADWLADHINDTDLRIVDVQPDVHDYIQEHIPGAVYLTEGILRVSNRGFPTSYSPTGCIQESFRRAGIEADSPVVVYTGKGAFSGRGEGLGQTMMAYSLAKYGHNMVYILDGGIDHWKSAGGELSQEFPDVEPSSFTAEPREEYAIRYDEFRRIKDNDDVVVLDARPAKVYEGQGPWRMRGHIPGAISLPWRSLMDDGNPALLKPNADLDIMLEEHGVDRTRTVICTCGTGREATNEFVLLKWLYLYPNVRLYEGSFTEWSAYPDNPVVEGPEPRAARAEAALPR</sequence>
<proteinExistence type="predicted"/>
<dbReference type="Proteomes" id="UP001281203">
    <property type="component" value="Unassembled WGS sequence"/>
</dbReference>
<dbReference type="InterPro" id="IPR036873">
    <property type="entry name" value="Rhodanese-like_dom_sf"/>
</dbReference>
<dbReference type="InterPro" id="IPR051126">
    <property type="entry name" value="Thiosulfate_sulfurtransferase"/>
</dbReference>
<dbReference type="InterPro" id="IPR001307">
    <property type="entry name" value="Thiosulphate_STrfase_CS"/>
</dbReference>
<name>A0ABU3X2T0_9EURY</name>
<dbReference type="CDD" id="cd01449">
    <property type="entry name" value="TST_Repeat_2"/>
    <property type="match status" value="1"/>
</dbReference>
<evidence type="ECO:0000256" key="1">
    <source>
        <dbReference type="ARBA" id="ARBA00022737"/>
    </source>
</evidence>
<dbReference type="PROSITE" id="PS00380">
    <property type="entry name" value="RHODANESE_1"/>
    <property type="match status" value="1"/>
</dbReference>
<protein>
    <recommendedName>
        <fullName evidence="2">Sulfurtransferase</fullName>
    </recommendedName>
</protein>
<keyword evidence="2" id="KW-0808">Transferase</keyword>
<dbReference type="Gene3D" id="3.40.250.10">
    <property type="entry name" value="Rhodanese-like domain"/>
    <property type="match status" value="2"/>
</dbReference>
<keyword evidence="1" id="KW-0677">Repeat</keyword>
<dbReference type="RefSeq" id="WP_317065098.1">
    <property type="nucleotide sequence ID" value="NZ_WBKO01000001.1"/>
</dbReference>
<reference evidence="4 5" key="1">
    <citation type="submission" date="2019-10" db="EMBL/GenBank/DDBJ databases">
        <title>Isolation and characterization of Methanoculleus sp. Wushi-C6 from a hot spring well.</title>
        <authorList>
            <person name="Chen S.-C."/>
            <person name="Lan Z.-H."/>
            <person name="You Y.-T."/>
            <person name="Lai M.-C."/>
        </authorList>
    </citation>
    <scope>NUCLEOTIDE SEQUENCE [LARGE SCALE GENOMIC DNA]</scope>
    <source>
        <strain evidence="4 5">Wushi-C6</strain>
    </source>
</reference>
<comment type="caution">
    <text evidence="4">The sequence shown here is derived from an EMBL/GenBank/DDBJ whole genome shotgun (WGS) entry which is preliminary data.</text>
</comment>
<evidence type="ECO:0000313" key="5">
    <source>
        <dbReference type="Proteomes" id="UP001281203"/>
    </source>
</evidence>
<dbReference type="PROSITE" id="PS50206">
    <property type="entry name" value="RHODANESE_3"/>
    <property type="match status" value="2"/>
</dbReference>